<gene>
    <name evidence="7" type="primary">RBAM_006770</name>
    <name evidence="7" type="ORF">BN424_2270</name>
</gene>
<dbReference type="Pfam" id="PF04542">
    <property type="entry name" value="Sigma70_r2"/>
    <property type="match status" value="1"/>
</dbReference>
<proteinExistence type="inferred from homology"/>
<keyword evidence="2" id="KW-0805">Transcription regulation</keyword>
<dbReference type="EMBL" id="HE999757">
    <property type="protein sequence ID" value="CCO11710.2"/>
    <property type="molecule type" value="Genomic_DNA"/>
</dbReference>
<evidence type="ECO:0000256" key="3">
    <source>
        <dbReference type="ARBA" id="ARBA00023082"/>
    </source>
</evidence>
<comment type="similarity">
    <text evidence="1">Belongs to the sigma-70 factor family. ECF subfamily.</text>
</comment>
<dbReference type="AlphaFoldDB" id="K8E531"/>
<dbReference type="KEGG" id="cml:BN424_2270"/>
<dbReference type="Gene3D" id="1.10.10.10">
    <property type="entry name" value="Winged helix-like DNA-binding domain superfamily/Winged helix DNA-binding domain"/>
    <property type="match status" value="1"/>
</dbReference>
<dbReference type="InterPro" id="IPR007627">
    <property type="entry name" value="RNA_pol_sigma70_r2"/>
</dbReference>
<evidence type="ECO:0000313" key="7">
    <source>
        <dbReference type="EMBL" id="CCO11710.2"/>
    </source>
</evidence>
<sequence>MEIVEIETEKLVRKAKKGNRKALELLLKENYQQMYKTALIYVKNEQDALDVVQETAYKVTMKLDTLKENQYFKTWLIKILIRCAYDVLDKKKPVEDLNQVSQTKFSSESENPNQQQIEHLTLFEAIEKLPLNYQNVVILFYFQDFSIKEIATIVMYPEGTVKYNLHEARKTLKKLLGGAE</sequence>
<dbReference type="NCBIfam" id="TIGR02937">
    <property type="entry name" value="sigma70-ECF"/>
    <property type="match status" value="1"/>
</dbReference>
<dbReference type="InterPro" id="IPR014284">
    <property type="entry name" value="RNA_pol_sigma-70_dom"/>
</dbReference>
<dbReference type="GO" id="GO:0016987">
    <property type="term" value="F:sigma factor activity"/>
    <property type="evidence" value="ECO:0007669"/>
    <property type="project" value="UniProtKB-KW"/>
</dbReference>
<dbReference type="eggNOG" id="COG1595">
    <property type="taxonomic scope" value="Bacteria"/>
</dbReference>
<dbReference type="Pfam" id="PF08281">
    <property type="entry name" value="Sigma70_r4_2"/>
    <property type="match status" value="1"/>
</dbReference>
<evidence type="ECO:0000256" key="4">
    <source>
        <dbReference type="ARBA" id="ARBA00023163"/>
    </source>
</evidence>
<dbReference type="SUPFAM" id="SSF88659">
    <property type="entry name" value="Sigma3 and sigma4 domains of RNA polymerase sigma factors"/>
    <property type="match status" value="1"/>
</dbReference>
<keyword evidence="4" id="KW-0804">Transcription</keyword>
<dbReference type="Gene3D" id="1.10.1740.10">
    <property type="match status" value="1"/>
</dbReference>
<evidence type="ECO:0000256" key="1">
    <source>
        <dbReference type="ARBA" id="ARBA00010641"/>
    </source>
</evidence>
<evidence type="ECO:0000256" key="2">
    <source>
        <dbReference type="ARBA" id="ARBA00023015"/>
    </source>
</evidence>
<dbReference type="Proteomes" id="UP000000212">
    <property type="component" value="Chromosome"/>
</dbReference>
<protein>
    <submittedName>
        <fullName evidence="7">RNA polymerase sigma factor, sigma-70 family protein</fullName>
    </submittedName>
</protein>
<feature type="domain" description="RNA polymerase sigma-70 region 2" evidence="5">
    <location>
        <begin position="26"/>
        <end position="92"/>
    </location>
</feature>
<dbReference type="STRING" id="1234679.BN424_2270"/>
<dbReference type="PANTHER" id="PTHR43133:SF51">
    <property type="entry name" value="RNA POLYMERASE SIGMA FACTOR"/>
    <property type="match status" value="1"/>
</dbReference>
<feature type="domain" description="RNA polymerase sigma factor 70 region 4 type 2" evidence="6">
    <location>
        <begin position="122"/>
        <end position="172"/>
    </location>
</feature>
<reference evidence="8" key="1">
    <citation type="journal article" date="2013" name="Genome Announc.">
        <title>Complete Chromosome Sequence of Carnobacterium maltaromaticum LMA 28.</title>
        <authorList>
            <person name="Cailliez-Grimal C."/>
            <person name="Chaillou S."/>
            <person name="Anba-Mondoloni J."/>
            <person name="Loux V."/>
            <person name="Afzal M.I."/>
            <person name="Rahman A."/>
            <person name="Kergourlay G."/>
            <person name="Champomier-Verges M.C."/>
            <person name="Zagorec M."/>
            <person name="Dalgaard P."/>
            <person name="Leisner J.J."/>
            <person name="Prevost H."/>
            <person name="Revol-Junelles A.M."/>
            <person name="Borges F."/>
        </authorList>
    </citation>
    <scope>NUCLEOTIDE SEQUENCE</scope>
    <source>
        <strain evidence="8">LMA28</strain>
    </source>
</reference>
<dbReference type="InterPro" id="IPR036388">
    <property type="entry name" value="WH-like_DNA-bd_sf"/>
</dbReference>
<dbReference type="SUPFAM" id="SSF88946">
    <property type="entry name" value="Sigma2 domain of RNA polymerase sigma factors"/>
    <property type="match status" value="1"/>
</dbReference>
<evidence type="ECO:0000259" key="5">
    <source>
        <dbReference type="Pfam" id="PF04542"/>
    </source>
</evidence>
<organism evidence="7 8">
    <name type="scientific">Carnobacterium maltaromaticum LMA28</name>
    <dbReference type="NCBI Taxonomy" id="1234679"/>
    <lineage>
        <taxon>Bacteria</taxon>
        <taxon>Bacillati</taxon>
        <taxon>Bacillota</taxon>
        <taxon>Bacilli</taxon>
        <taxon>Lactobacillales</taxon>
        <taxon>Carnobacteriaceae</taxon>
        <taxon>Carnobacterium</taxon>
    </lineage>
</organism>
<evidence type="ECO:0000259" key="6">
    <source>
        <dbReference type="Pfam" id="PF08281"/>
    </source>
</evidence>
<dbReference type="InterPro" id="IPR013324">
    <property type="entry name" value="RNA_pol_sigma_r3/r4-like"/>
</dbReference>
<dbReference type="GO" id="GO:0003677">
    <property type="term" value="F:DNA binding"/>
    <property type="evidence" value="ECO:0007669"/>
    <property type="project" value="InterPro"/>
</dbReference>
<dbReference type="InterPro" id="IPR039425">
    <property type="entry name" value="RNA_pol_sigma-70-like"/>
</dbReference>
<dbReference type="InterPro" id="IPR013325">
    <property type="entry name" value="RNA_pol_sigma_r2"/>
</dbReference>
<name>K8E531_CARML</name>
<keyword evidence="8" id="KW-1185">Reference proteome</keyword>
<accession>K8E531</accession>
<dbReference type="GO" id="GO:0006352">
    <property type="term" value="P:DNA-templated transcription initiation"/>
    <property type="evidence" value="ECO:0007669"/>
    <property type="project" value="InterPro"/>
</dbReference>
<dbReference type="InterPro" id="IPR013249">
    <property type="entry name" value="RNA_pol_sigma70_r4_t2"/>
</dbReference>
<keyword evidence="3" id="KW-0731">Sigma factor</keyword>
<evidence type="ECO:0000313" key="8">
    <source>
        <dbReference type="Proteomes" id="UP000000212"/>
    </source>
</evidence>
<dbReference type="PANTHER" id="PTHR43133">
    <property type="entry name" value="RNA POLYMERASE ECF-TYPE SIGMA FACTO"/>
    <property type="match status" value="1"/>
</dbReference>
<dbReference type="HOGENOM" id="CLU_047691_3_1_9"/>
<dbReference type="CDD" id="cd06171">
    <property type="entry name" value="Sigma70_r4"/>
    <property type="match status" value="1"/>
</dbReference>